<dbReference type="InterPro" id="IPR040026">
    <property type="entry name" value="FliD"/>
</dbReference>
<sequence>MIVKVSGKQRQVIEEDREGVYRLFAASGSTTEAQGLARRMREMLDNGVSALAERAGGYKGKLLPHQFTLGRNMENIDDRIAQFEDRMVSVENRYYCQFTAMSRANSQSNYLMQFMNGGQ</sequence>
<name>A0A1H2U7Q8_9BACI</name>
<keyword evidence="3" id="KW-1185">Reference proteome</keyword>
<reference evidence="2 3" key="1">
    <citation type="submission" date="2016-10" db="EMBL/GenBank/DDBJ databases">
        <authorList>
            <person name="de Groot N.N."/>
        </authorList>
    </citation>
    <scope>NUCLEOTIDE SEQUENCE [LARGE SCALE GENOMIC DNA]</scope>
    <source>
        <strain evidence="2 3">DSM 23126</strain>
    </source>
</reference>
<dbReference type="Pfam" id="PF07195">
    <property type="entry name" value="FliD_C"/>
    <property type="match status" value="1"/>
</dbReference>
<dbReference type="EMBL" id="FNNC01000003">
    <property type="protein sequence ID" value="SDW51997.1"/>
    <property type="molecule type" value="Genomic_DNA"/>
</dbReference>
<dbReference type="OrthoDB" id="9776025at2"/>
<dbReference type="InterPro" id="IPR010809">
    <property type="entry name" value="FliD_C"/>
</dbReference>
<keyword evidence="2" id="KW-0969">Cilium</keyword>
<dbReference type="AlphaFoldDB" id="A0A1H2U7Q8"/>
<proteinExistence type="predicted"/>
<organism evidence="2 3">
    <name type="scientific">Marinococcus luteus</name>
    <dbReference type="NCBI Taxonomy" id="1122204"/>
    <lineage>
        <taxon>Bacteria</taxon>
        <taxon>Bacillati</taxon>
        <taxon>Bacillota</taxon>
        <taxon>Bacilli</taxon>
        <taxon>Bacillales</taxon>
        <taxon>Bacillaceae</taxon>
        <taxon>Marinococcus</taxon>
    </lineage>
</organism>
<evidence type="ECO:0000313" key="3">
    <source>
        <dbReference type="Proteomes" id="UP000199488"/>
    </source>
</evidence>
<dbReference type="RefSeq" id="WP_091613487.1">
    <property type="nucleotide sequence ID" value="NZ_FNNC01000003.1"/>
</dbReference>
<dbReference type="STRING" id="1122204.SAMN05421781_1598"/>
<evidence type="ECO:0000259" key="1">
    <source>
        <dbReference type="Pfam" id="PF07195"/>
    </source>
</evidence>
<dbReference type="GO" id="GO:0007155">
    <property type="term" value="P:cell adhesion"/>
    <property type="evidence" value="ECO:0007669"/>
    <property type="project" value="InterPro"/>
</dbReference>
<dbReference type="PANTHER" id="PTHR30288">
    <property type="entry name" value="FLAGELLAR CAP/ASSEMBLY PROTEIN FLID"/>
    <property type="match status" value="1"/>
</dbReference>
<keyword evidence="2" id="KW-0966">Cell projection</keyword>
<evidence type="ECO:0000313" key="2">
    <source>
        <dbReference type="EMBL" id="SDW51997.1"/>
    </source>
</evidence>
<dbReference type="Proteomes" id="UP000199488">
    <property type="component" value="Unassembled WGS sequence"/>
</dbReference>
<accession>A0A1H2U7Q8</accession>
<protein>
    <submittedName>
        <fullName evidence="2">Flagellar hook-associated protein 2</fullName>
    </submittedName>
</protein>
<keyword evidence="2" id="KW-0282">Flagellum</keyword>
<dbReference type="PANTHER" id="PTHR30288:SF0">
    <property type="entry name" value="FLAGELLAR HOOK-ASSOCIATED PROTEIN 2"/>
    <property type="match status" value="1"/>
</dbReference>
<dbReference type="GO" id="GO:0009421">
    <property type="term" value="C:bacterial-type flagellum filament cap"/>
    <property type="evidence" value="ECO:0007669"/>
    <property type="project" value="InterPro"/>
</dbReference>
<dbReference type="GO" id="GO:0071973">
    <property type="term" value="P:bacterial-type flagellum-dependent cell motility"/>
    <property type="evidence" value="ECO:0007669"/>
    <property type="project" value="TreeGrafter"/>
</dbReference>
<feature type="domain" description="Flagellar hook-associated protein 2 C-terminal" evidence="1">
    <location>
        <begin position="8"/>
        <end position="109"/>
    </location>
</feature>
<gene>
    <name evidence="2" type="ORF">SAMN05421781_1598</name>
</gene>